<dbReference type="RefSeq" id="WP_160169185.1">
    <property type="nucleotide sequence ID" value="NZ_BNAB01000004.1"/>
</dbReference>
<dbReference type="EMBL" id="FNOB01000005">
    <property type="protein sequence ID" value="SDW60365.1"/>
    <property type="molecule type" value="Genomic_DNA"/>
</dbReference>
<keyword evidence="1" id="KW-0812">Transmembrane</keyword>
<dbReference type="EMBL" id="BNAB01000004">
    <property type="protein sequence ID" value="GHE00528.1"/>
    <property type="molecule type" value="Genomic_DNA"/>
</dbReference>
<protein>
    <submittedName>
        <fullName evidence="2">Uncharacterized protein</fullName>
    </submittedName>
</protein>
<name>A0AAN4UPX8_9RHOB</name>
<evidence type="ECO:0000313" key="3">
    <source>
        <dbReference type="EMBL" id="SDW60365.1"/>
    </source>
</evidence>
<sequence length="55" mass="5692">MSAFRFSSILMLVFAAAAATLGVAYWVQGALGLGGGLFIAIAALVFLRLAFGRGR</sequence>
<evidence type="ECO:0000313" key="4">
    <source>
        <dbReference type="Proteomes" id="UP000199541"/>
    </source>
</evidence>
<dbReference type="AlphaFoldDB" id="A0AAN4UPX8"/>
<evidence type="ECO:0000256" key="1">
    <source>
        <dbReference type="SAM" id="Phobius"/>
    </source>
</evidence>
<gene>
    <name evidence="2" type="ORF">GCM10008024_12390</name>
    <name evidence="3" type="ORF">SAMN05444006_10577</name>
</gene>
<dbReference type="Proteomes" id="UP000199541">
    <property type="component" value="Unassembled WGS sequence"/>
</dbReference>
<proteinExistence type="predicted"/>
<accession>A0AAN4UPX8</accession>
<reference evidence="2" key="3">
    <citation type="submission" date="2023-06" db="EMBL/GenBank/DDBJ databases">
        <authorList>
            <person name="Sun Q."/>
            <person name="Zhou Y."/>
        </authorList>
    </citation>
    <scope>NUCLEOTIDE SEQUENCE</scope>
    <source>
        <strain evidence="2">CGMCC 1.10859</strain>
    </source>
</reference>
<evidence type="ECO:0000313" key="5">
    <source>
        <dbReference type="Proteomes" id="UP000634647"/>
    </source>
</evidence>
<comment type="caution">
    <text evidence="2">The sequence shown here is derived from an EMBL/GenBank/DDBJ whole genome shotgun (WGS) entry which is preliminary data.</text>
</comment>
<organism evidence="2 5">
    <name type="scientific">Allgaiera indica</name>
    <dbReference type="NCBI Taxonomy" id="765699"/>
    <lineage>
        <taxon>Bacteria</taxon>
        <taxon>Pseudomonadati</taxon>
        <taxon>Pseudomonadota</taxon>
        <taxon>Alphaproteobacteria</taxon>
        <taxon>Rhodobacterales</taxon>
        <taxon>Paracoccaceae</taxon>
        <taxon>Allgaiera</taxon>
    </lineage>
</organism>
<keyword evidence="1" id="KW-0472">Membrane</keyword>
<reference evidence="2" key="1">
    <citation type="journal article" date="2014" name="Int. J. Syst. Evol. Microbiol.">
        <title>Complete genome sequence of Corynebacterium casei LMG S-19264T (=DSM 44701T), isolated from a smear-ripened cheese.</title>
        <authorList>
            <consortium name="US DOE Joint Genome Institute (JGI-PGF)"/>
            <person name="Walter F."/>
            <person name="Albersmeier A."/>
            <person name="Kalinowski J."/>
            <person name="Ruckert C."/>
        </authorList>
    </citation>
    <scope>NUCLEOTIDE SEQUENCE</scope>
    <source>
        <strain evidence="2">CGMCC 1.10859</strain>
    </source>
</reference>
<keyword evidence="1" id="KW-1133">Transmembrane helix</keyword>
<reference evidence="3 4" key="2">
    <citation type="submission" date="2016-10" db="EMBL/GenBank/DDBJ databases">
        <authorList>
            <person name="Varghese N."/>
            <person name="Submissions S."/>
        </authorList>
    </citation>
    <scope>NUCLEOTIDE SEQUENCE [LARGE SCALE GENOMIC DNA]</scope>
    <source>
        <strain evidence="3 4">DSM 24802</strain>
    </source>
</reference>
<dbReference type="Proteomes" id="UP000634647">
    <property type="component" value="Unassembled WGS sequence"/>
</dbReference>
<keyword evidence="4" id="KW-1185">Reference proteome</keyword>
<feature type="transmembrane region" description="Helical" evidence="1">
    <location>
        <begin position="32"/>
        <end position="51"/>
    </location>
</feature>
<evidence type="ECO:0000313" key="2">
    <source>
        <dbReference type="EMBL" id="GHE00528.1"/>
    </source>
</evidence>